<evidence type="ECO:0000256" key="9">
    <source>
        <dbReference type="SAM" id="MobiDB-lite"/>
    </source>
</evidence>
<dbReference type="GO" id="GO:0072686">
    <property type="term" value="C:mitotic spindle"/>
    <property type="evidence" value="ECO:0007669"/>
    <property type="project" value="TreeGrafter"/>
</dbReference>
<dbReference type="GO" id="GO:0051315">
    <property type="term" value="P:attachment of mitotic spindle microtubules to kinetochore"/>
    <property type="evidence" value="ECO:0007669"/>
    <property type="project" value="TreeGrafter"/>
</dbReference>
<evidence type="ECO:0000256" key="3">
    <source>
        <dbReference type="ARBA" id="ARBA00022019"/>
    </source>
</evidence>
<dbReference type="PANTHER" id="PTHR23168">
    <property type="entry name" value="MITOTIC SPINDLE ASSEMBLY CHECKPOINT PROTEIN MAD1 MITOTIC ARREST DEFICIENT-LIKE PROTEIN 1"/>
    <property type="match status" value="1"/>
</dbReference>
<evidence type="ECO:0000256" key="6">
    <source>
        <dbReference type="ARBA" id="ARBA00023242"/>
    </source>
</evidence>
<dbReference type="GO" id="GO:0051301">
    <property type="term" value="P:cell division"/>
    <property type="evidence" value="ECO:0007669"/>
    <property type="project" value="UniProtKB-KW"/>
</dbReference>
<feature type="coiled-coil region" evidence="8">
    <location>
        <begin position="437"/>
        <end position="492"/>
    </location>
</feature>
<dbReference type="GO" id="GO:0007094">
    <property type="term" value="P:mitotic spindle assembly checkpoint signaling"/>
    <property type="evidence" value="ECO:0007669"/>
    <property type="project" value="InterPro"/>
</dbReference>
<sequence>MAERPSGLPRSSFAPASSSISGIPRQPSTSATASTSRFGYRPPPGTSIPAAGSTATGIAAATPLGKRTASSTSFNDASQPSAVKRPAVRASVAGKGDVAATPPSTGPQSPSASQQLSTLKTQYESRLLLSKQSYDALEDDYRGIVAETGRLESERRSLLEEWEQAKAARAAELESWKSERQAWKQKEAEMRNALFAKDEELQTSRDTSSRERQESQAQLMQMMTKVSRLEAERDQALDTAHSAQEQCQAEVARRQEQEMTVQELERRLSSTERQVSGRENEAAIVSQELDRILAQSKELEREVLTLRSSNDLFKKQAQGAAVLKEDNADLKRKVEAMDNMRQQVVEYQERAEQVQGELEGWNSFLLSSGSSSSKIEAQVAMTASDRDEPIPALPLAPEPLSRSSLPVYIGSLRGTASGLITRCQILQEKVGSSGGKVDELTDILQTTQAELRRAQQSEADWRSKEQGWKQSREEWQDEMRRYRDLLQSYENESGSVVKAPDRDEEMQDGEDESKAADMSMTRISSSQLERISLLEKDLQFQRDEVVRVSSEKDEQIASLRADFAAKDQKLSELEAGVRELQAENAQLDEQLGRAEERLGRGEFDVERYQCLVLKDNPVDRDRDLRKSTMDALERENQELKKRVQDIGTQLAALQASAEQKPASDEGQSGAAAPEHDGWMPASVVETLREEVQSLEVKVASREKAMLRQKESFGDLARIYRATIESLFGFKMQFHGNRLVEVHSILNKAVRPENTRLLFKWKAPAKGQKGDGETVLCQDEGNERTLAKFSEHSGYWLSAERYRMPCFLGAMQMSVYEDVTMAVRSTWTVPDEGEEEE</sequence>
<evidence type="ECO:0000313" key="11">
    <source>
        <dbReference type="Proteomes" id="UP000245942"/>
    </source>
</evidence>
<evidence type="ECO:0000256" key="7">
    <source>
        <dbReference type="ARBA" id="ARBA00023306"/>
    </source>
</evidence>
<feature type="compositionally biased region" description="Basic and acidic residues" evidence="9">
    <location>
        <begin position="196"/>
        <end position="214"/>
    </location>
</feature>
<dbReference type="GO" id="GO:0005635">
    <property type="term" value="C:nuclear envelope"/>
    <property type="evidence" value="ECO:0007669"/>
    <property type="project" value="TreeGrafter"/>
</dbReference>
<name>A0A316UD22_9BASI</name>
<keyword evidence="8" id="KW-0175">Coiled coil</keyword>
<accession>A0A316UD22</accession>
<keyword evidence="5" id="KW-0498">Mitosis</keyword>
<dbReference type="Proteomes" id="UP000245942">
    <property type="component" value="Unassembled WGS sequence"/>
</dbReference>
<dbReference type="SUPFAM" id="SSF75704">
    <property type="entry name" value="Mitotic arrest deficient-like 1, Mad1"/>
    <property type="match status" value="1"/>
</dbReference>
<dbReference type="EMBL" id="KZ819322">
    <property type="protein sequence ID" value="PWN23120.1"/>
    <property type="molecule type" value="Genomic_DNA"/>
</dbReference>
<dbReference type="RefSeq" id="XP_025350280.1">
    <property type="nucleotide sequence ID" value="XM_025494076.1"/>
</dbReference>
<dbReference type="GO" id="GO:0000776">
    <property type="term" value="C:kinetochore"/>
    <property type="evidence" value="ECO:0007669"/>
    <property type="project" value="TreeGrafter"/>
</dbReference>
<feature type="compositionally biased region" description="Acidic residues" evidence="9">
    <location>
        <begin position="502"/>
        <end position="511"/>
    </location>
</feature>
<dbReference type="InterPro" id="IPR008672">
    <property type="entry name" value="Mad1"/>
</dbReference>
<comment type="subcellular location">
    <subcellularLocation>
        <location evidence="1">Nucleus</location>
    </subcellularLocation>
</comment>
<evidence type="ECO:0000256" key="4">
    <source>
        <dbReference type="ARBA" id="ARBA00022618"/>
    </source>
</evidence>
<dbReference type="AlphaFoldDB" id="A0A316UD22"/>
<feature type="region of interest" description="Disordered" evidence="9">
    <location>
        <begin position="492"/>
        <end position="520"/>
    </location>
</feature>
<dbReference type="Gene3D" id="6.10.250.90">
    <property type="match status" value="1"/>
</dbReference>
<feature type="region of interest" description="Disordered" evidence="9">
    <location>
        <begin position="196"/>
        <end position="217"/>
    </location>
</feature>
<evidence type="ECO:0000313" key="10">
    <source>
        <dbReference type="EMBL" id="PWN23120.1"/>
    </source>
</evidence>
<dbReference type="STRING" id="1684307.A0A316UD22"/>
<dbReference type="Pfam" id="PF05557">
    <property type="entry name" value="MAD"/>
    <property type="match status" value="2"/>
</dbReference>
<dbReference type="PANTHER" id="PTHR23168:SF0">
    <property type="entry name" value="MITOTIC SPINDLE ASSEMBLY CHECKPOINT PROTEIN MAD1"/>
    <property type="match status" value="1"/>
</dbReference>
<proteinExistence type="inferred from homology"/>
<feature type="region of interest" description="Disordered" evidence="9">
    <location>
        <begin position="653"/>
        <end position="676"/>
    </location>
</feature>
<gene>
    <name evidence="10" type="ORF">BCV69DRAFT_297073</name>
</gene>
<feature type="region of interest" description="Disordered" evidence="9">
    <location>
        <begin position="1"/>
        <end position="118"/>
    </location>
</feature>
<organism evidence="10 11">
    <name type="scientific">Pseudomicrostroma glucosiphilum</name>
    <dbReference type="NCBI Taxonomy" id="1684307"/>
    <lineage>
        <taxon>Eukaryota</taxon>
        <taxon>Fungi</taxon>
        <taxon>Dikarya</taxon>
        <taxon>Basidiomycota</taxon>
        <taxon>Ustilaginomycotina</taxon>
        <taxon>Exobasidiomycetes</taxon>
        <taxon>Microstromatales</taxon>
        <taxon>Microstromatales incertae sedis</taxon>
        <taxon>Pseudomicrostroma</taxon>
    </lineage>
</organism>
<evidence type="ECO:0000256" key="2">
    <source>
        <dbReference type="ARBA" id="ARBA00008029"/>
    </source>
</evidence>
<reference evidence="10 11" key="1">
    <citation type="journal article" date="2018" name="Mol. Biol. Evol.">
        <title>Broad Genomic Sampling Reveals a Smut Pathogenic Ancestry of the Fungal Clade Ustilaginomycotina.</title>
        <authorList>
            <person name="Kijpornyongpan T."/>
            <person name="Mondo S.J."/>
            <person name="Barry K."/>
            <person name="Sandor L."/>
            <person name="Lee J."/>
            <person name="Lipzen A."/>
            <person name="Pangilinan J."/>
            <person name="LaButti K."/>
            <person name="Hainaut M."/>
            <person name="Henrissat B."/>
            <person name="Grigoriev I.V."/>
            <person name="Spatafora J.W."/>
            <person name="Aime M.C."/>
        </authorList>
    </citation>
    <scope>NUCLEOTIDE SEQUENCE [LARGE SCALE GENOMIC DNA]</scope>
    <source>
        <strain evidence="10 11">MCA 4718</strain>
    </source>
</reference>
<keyword evidence="11" id="KW-1185">Reference proteome</keyword>
<feature type="compositionally biased region" description="Low complexity" evidence="9">
    <location>
        <begin position="48"/>
        <end position="63"/>
    </location>
</feature>
<feature type="compositionally biased region" description="Polar residues" evidence="9">
    <location>
        <begin position="26"/>
        <end position="37"/>
    </location>
</feature>
<feature type="compositionally biased region" description="Polar residues" evidence="9">
    <location>
        <begin position="68"/>
        <end position="81"/>
    </location>
</feature>
<keyword evidence="7" id="KW-0131">Cell cycle</keyword>
<dbReference type="OrthoDB" id="331602at2759"/>
<dbReference type="GeneID" id="37015810"/>
<comment type="similarity">
    <text evidence="2">Belongs to the MAD1 family.</text>
</comment>
<evidence type="ECO:0000256" key="1">
    <source>
        <dbReference type="ARBA" id="ARBA00004123"/>
    </source>
</evidence>
<feature type="compositionally biased region" description="Polar residues" evidence="9">
    <location>
        <begin position="102"/>
        <end position="118"/>
    </location>
</feature>
<keyword evidence="4" id="KW-0132">Cell division</keyword>
<feature type="compositionally biased region" description="Low complexity" evidence="9">
    <location>
        <begin position="11"/>
        <end position="24"/>
    </location>
</feature>
<feature type="coiled-coil region" evidence="8">
    <location>
        <begin position="563"/>
        <end position="597"/>
    </location>
</feature>
<keyword evidence="6" id="KW-0539">Nucleus</keyword>
<evidence type="ECO:0000256" key="5">
    <source>
        <dbReference type="ARBA" id="ARBA00022776"/>
    </source>
</evidence>
<evidence type="ECO:0000256" key="8">
    <source>
        <dbReference type="SAM" id="Coils"/>
    </source>
</evidence>
<protein>
    <recommendedName>
        <fullName evidence="3">Spindle assembly checkpoint component MAD1</fullName>
    </recommendedName>
</protein>